<comment type="similarity">
    <text evidence="5">Belongs to the DEAD box helicase family.</text>
</comment>
<dbReference type="GO" id="GO:0004386">
    <property type="term" value="F:helicase activity"/>
    <property type="evidence" value="ECO:0007669"/>
    <property type="project" value="UniProtKB-KW"/>
</dbReference>
<keyword evidence="3 11" id="KW-0347">Helicase</keyword>
<keyword evidence="12" id="KW-1185">Reference proteome</keyword>
<dbReference type="SMART" id="SM00487">
    <property type="entry name" value="DEXDc"/>
    <property type="match status" value="1"/>
</dbReference>
<dbReference type="InterPro" id="IPR014014">
    <property type="entry name" value="RNA_helicase_DEAD_Q_motif"/>
</dbReference>
<dbReference type="Pfam" id="PF00271">
    <property type="entry name" value="Helicase_C"/>
    <property type="match status" value="1"/>
</dbReference>
<dbReference type="InterPro" id="IPR044742">
    <property type="entry name" value="DEAD/DEAH_RhlB"/>
</dbReference>
<evidence type="ECO:0000313" key="12">
    <source>
        <dbReference type="Proteomes" id="UP001272242"/>
    </source>
</evidence>
<dbReference type="CDD" id="cd00268">
    <property type="entry name" value="DEADc"/>
    <property type="match status" value="1"/>
</dbReference>
<dbReference type="PROSITE" id="PS51195">
    <property type="entry name" value="Q_MOTIF"/>
    <property type="match status" value="1"/>
</dbReference>
<dbReference type="CDD" id="cd18787">
    <property type="entry name" value="SF2_C_DEAD"/>
    <property type="match status" value="1"/>
</dbReference>
<protein>
    <submittedName>
        <fullName evidence="11">DEAD/DEAH box helicase</fullName>
    </submittedName>
</protein>
<feature type="domain" description="Helicase C-terminal" evidence="9">
    <location>
        <begin position="230"/>
        <end position="374"/>
    </location>
</feature>
<feature type="region of interest" description="Disordered" evidence="7">
    <location>
        <begin position="371"/>
        <end position="438"/>
    </location>
</feature>
<name>A0ABU5F8Z5_9BACT</name>
<dbReference type="InterPro" id="IPR011545">
    <property type="entry name" value="DEAD/DEAH_box_helicase_dom"/>
</dbReference>
<keyword evidence="2" id="KW-0378">Hydrolase</keyword>
<evidence type="ECO:0000259" key="9">
    <source>
        <dbReference type="PROSITE" id="PS51194"/>
    </source>
</evidence>
<dbReference type="EMBL" id="JAXBLV010000244">
    <property type="protein sequence ID" value="MDY3563674.1"/>
    <property type="molecule type" value="Genomic_DNA"/>
</dbReference>
<evidence type="ECO:0000256" key="5">
    <source>
        <dbReference type="ARBA" id="ARBA00038437"/>
    </source>
</evidence>
<accession>A0ABU5F8Z5</accession>
<comment type="caution">
    <text evidence="11">The sequence shown here is derived from an EMBL/GenBank/DDBJ whole genome shotgun (WGS) entry which is preliminary data.</text>
</comment>
<evidence type="ECO:0000259" key="10">
    <source>
        <dbReference type="PROSITE" id="PS51195"/>
    </source>
</evidence>
<evidence type="ECO:0000256" key="1">
    <source>
        <dbReference type="ARBA" id="ARBA00022741"/>
    </source>
</evidence>
<dbReference type="SUPFAM" id="SSF52540">
    <property type="entry name" value="P-loop containing nucleoside triphosphate hydrolases"/>
    <property type="match status" value="2"/>
</dbReference>
<evidence type="ECO:0000256" key="6">
    <source>
        <dbReference type="PROSITE-ProRule" id="PRU00552"/>
    </source>
</evidence>
<evidence type="ECO:0000256" key="3">
    <source>
        <dbReference type="ARBA" id="ARBA00022806"/>
    </source>
</evidence>
<keyword evidence="1" id="KW-0547">Nucleotide-binding</keyword>
<dbReference type="InterPro" id="IPR014001">
    <property type="entry name" value="Helicase_ATP-bd"/>
</dbReference>
<dbReference type="Gene3D" id="3.40.50.300">
    <property type="entry name" value="P-loop containing nucleotide triphosphate hydrolases"/>
    <property type="match status" value="2"/>
</dbReference>
<evidence type="ECO:0000256" key="4">
    <source>
        <dbReference type="ARBA" id="ARBA00022840"/>
    </source>
</evidence>
<gene>
    <name evidence="11" type="ORF">R5W23_005290</name>
</gene>
<dbReference type="PANTHER" id="PTHR47959">
    <property type="entry name" value="ATP-DEPENDENT RNA HELICASE RHLE-RELATED"/>
    <property type="match status" value="1"/>
</dbReference>
<dbReference type="PROSITE" id="PS51194">
    <property type="entry name" value="HELICASE_CTER"/>
    <property type="match status" value="1"/>
</dbReference>
<dbReference type="InterPro" id="IPR027417">
    <property type="entry name" value="P-loop_NTPase"/>
</dbReference>
<feature type="short sequence motif" description="Q motif" evidence="6">
    <location>
        <begin position="1"/>
        <end position="29"/>
    </location>
</feature>
<evidence type="ECO:0000256" key="7">
    <source>
        <dbReference type="SAM" id="MobiDB-lite"/>
    </source>
</evidence>
<dbReference type="PROSITE" id="PS51192">
    <property type="entry name" value="HELICASE_ATP_BIND_1"/>
    <property type="match status" value="1"/>
</dbReference>
<dbReference type="RefSeq" id="WP_320689827.1">
    <property type="nucleotide sequence ID" value="NZ_JAXBLV010000244.1"/>
</dbReference>
<evidence type="ECO:0000259" key="8">
    <source>
        <dbReference type="PROSITE" id="PS51192"/>
    </source>
</evidence>
<proteinExistence type="inferred from homology"/>
<evidence type="ECO:0000256" key="2">
    <source>
        <dbReference type="ARBA" id="ARBA00022801"/>
    </source>
</evidence>
<organism evidence="11 12">
    <name type="scientific">Gemmata algarum</name>
    <dbReference type="NCBI Taxonomy" id="2975278"/>
    <lineage>
        <taxon>Bacteria</taxon>
        <taxon>Pseudomonadati</taxon>
        <taxon>Planctomycetota</taxon>
        <taxon>Planctomycetia</taxon>
        <taxon>Gemmatales</taxon>
        <taxon>Gemmataceae</taxon>
        <taxon>Gemmata</taxon>
    </lineage>
</organism>
<dbReference type="Pfam" id="PF00270">
    <property type="entry name" value="DEAD"/>
    <property type="match status" value="1"/>
</dbReference>
<dbReference type="PANTHER" id="PTHR47959:SF13">
    <property type="entry name" value="ATP-DEPENDENT RNA HELICASE RHLE"/>
    <property type="match status" value="1"/>
</dbReference>
<dbReference type="Proteomes" id="UP001272242">
    <property type="component" value="Unassembled WGS sequence"/>
</dbReference>
<feature type="domain" description="DEAD-box RNA helicase Q" evidence="10">
    <location>
        <begin position="1"/>
        <end position="29"/>
    </location>
</feature>
<evidence type="ECO:0000313" key="11">
    <source>
        <dbReference type="EMBL" id="MDY3563674.1"/>
    </source>
</evidence>
<dbReference type="InterPro" id="IPR050079">
    <property type="entry name" value="DEAD_box_RNA_helicase"/>
</dbReference>
<dbReference type="InterPro" id="IPR001650">
    <property type="entry name" value="Helicase_C-like"/>
</dbReference>
<dbReference type="SMART" id="SM00490">
    <property type="entry name" value="HELICc"/>
    <property type="match status" value="1"/>
</dbReference>
<keyword evidence="4" id="KW-0067">ATP-binding</keyword>
<sequence>MPFKALGLHPLLVRATQDLGYQEPTPVQAGAIPAALEGRDVLATAQTGTGKTAGFLLPILHRLLAQPRGGTRALVLSPTRELAEQIQDVCTGLAKHTPIQSALVVGGRPEGPQERAFRAGVDIIVATPGRLLDMLQRNVAKLDRATTLVLDEADSLFDMGFLPDVKRIMARMPARKHTLLFSATMPPVIGQLANEVLRNPAVVQIGRRSSTAVGITQAAYPVPTHLKTALLRHLLRETEMPSVLVFTRTKFGAKKIARQVAADGFTVAELHSNRTPSQRTAAMEGFRQGKFQVMVATNIAARGLDVNHITHVISTDVPDVPEDYVHRIGRTGRAGATGDAFILFSRDEEDSLARIERQVGQRLPRVTLPDFDYTLAAPPPQPNGAKPSRGGSGSRPAQNAKPKSAKRPRDQGQPQAKRSNPPKKGRPGGGAARPGPRK</sequence>
<feature type="domain" description="Helicase ATP-binding" evidence="8">
    <location>
        <begin position="32"/>
        <end position="203"/>
    </location>
</feature>
<reference evidence="12" key="1">
    <citation type="journal article" date="2023" name="Mar. Drugs">
        <title>Gemmata algarum, a Novel Planctomycete Isolated from an Algal Mat, Displays Antimicrobial Activity.</title>
        <authorList>
            <person name="Kumar G."/>
            <person name="Kallscheuer N."/>
            <person name="Kashif M."/>
            <person name="Ahamad S."/>
            <person name="Jagadeeshwari U."/>
            <person name="Pannikurungottu S."/>
            <person name="Haufschild T."/>
            <person name="Kabuu M."/>
            <person name="Sasikala C."/>
            <person name="Jogler C."/>
            <person name="Ramana C."/>
        </authorList>
    </citation>
    <scope>NUCLEOTIDE SEQUENCE [LARGE SCALE GENOMIC DNA]</scope>
    <source>
        <strain evidence="12">JC673</strain>
    </source>
</reference>